<keyword evidence="3" id="KW-1185">Reference proteome</keyword>
<dbReference type="Proteomes" id="UP001642487">
    <property type="component" value="Chromosome 11"/>
</dbReference>
<sequence length="153" mass="17172">MAKRRSPTRRGRRGRRSSQSSSYCNEFEVEDERDEWVVDGFSLGRGLNGFEEVTESRTVVSLGRGSDRTKEMSKRMGLARAVSLGYRFEGTKEVSERVGLTRVMLLGRGSGGTEEVSERLGVGASARRRVGMAIYENRLQLSDDMDPLNMLKE</sequence>
<accession>A0ABP0Y4V8</accession>
<evidence type="ECO:0000256" key="1">
    <source>
        <dbReference type="SAM" id="MobiDB-lite"/>
    </source>
</evidence>
<feature type="compositionally biased region" description="Basic residues" evidence="1">
    <location>
        <begin position="1"/>
        <end position="16"/>
    </location>
</feature>
<gene>
    <name evidence="2" type="ORF">CITCOLO1_LOCUS5497</name>
</gene>
<organism evidence="2 3">
    <name type="scientific">Citrullus colocynthis</name>
    <name type="common">colocynth</name>
    <dbReference type="NCBI Taxonomy" id="252529"/>
    <lineage>
        <taxon>Eukaryota</taxon>
        <taxon>Viridiplantae</taxon>
        <taxon>Streptophyta</taxon>
        <taxon>Embryophyta</taxon>
        <taxon>Tracheophyta</taxon>
        <taxon>Spermatophyta</taxon>
        <taxon>Magnoliopsida</taxon>
        <taxon>eudicotyledons</taxon>
        <taxon>Gunneridae</taxon>
        <taxon>Pentapetalae</taxon>
        <taxon>rosids</taxon>
        <taxon>fabids</taxon>
        <taxon>Cucurbitales</taxon>
        <taxon>Cucurbitaceae</taxon>
        <taxon>Benincaseae</taxon>
        <taxon>Citrullus</taxon>
    </lineage>
</organism>
<reference evidence="2 3" key="1">
    <citation type="submission" date="2024-03" db="EMBL/GenBank/DDBJ databases">
        <authorList>
            <person name="Gkanogiannis A."/>
            <person name="Becerra Lopez-Lavalle L."/>
        </authorList>
    </citation>
    <scope>NUCLEOTIDE SEQUENCE [LARGE SCALE GENOMIC DNA]</scope>
</reference>
<evidence type="ECO:0000313" key="2">
    <source>
        <dbReference type="EMBL" id="CAK9313762.1"/>
    </source>
</evidence>
<name>A0ABP0Y4V8_9ROSI</name>
<evidence type="ECO:0000313" key="3">
    <source>
        <dbReference type="Proteomes" id="UP001642487"/>
    </source>
</evidence>
<protein>
    <submittedName>
        <fullName evidence="2">Uncharacterized protein</fullName>
    </submittedName>
</protein>
<proteinExistence type="predicted"/>
<feature type="region of interest" description="Disordered" evidence="1">
    <location>
        <begin position="1"/>
        <end position="26"/>
    </location>
</feature>
<dbReference type="EMBL" id="OZ021745">
    <property type="protein sequence ID" value="CAK9313762.1"/>
    <property type="molecule type" value="Genomic_DNA"/>
</dbReference>